<dbReference type="InterPro" id="IPR050749">
    <property type="entry name" value="Glycosyl_Hydrolase_47"/>
</dbReference>
<dbReference type="InterPro" id="IPR012341">
    <property type="entry name" value="6hp_glycosidase-like_sf"/>
</dbReference>
<keyword evidence="13" id="KW-0326">Glycosidase</keyword>
<dbReference type="SUPFAM" id="SSF48225">
    <property type="entry name" value="Seven-hairpin glycosidases"/>
    <property type="match status" value="1"/>
</dbReference>
<dbReference type="InterPro" id="IPR001382">
    <property type="entry name" value="Glyco_hydro_47"/>
</dbReference>
<feature type="active site" evidence="10">
    <location>
        <position position="401"/>
    </location>
</feature>
<evidence type="ECO:0000256" key="6">
    <source>
        <dbReference type="ARBA" id="ARBA00022837"/>
    </source>
</evidence>
<dbReference type="EC" id="3.2.1.-" evidence="13"/>
<dbReference type="InterPro" id="IPR036026">
    <property type="entry name" value="Seven-hairpin_glycosidases"/>
</dbReference>
<comment type="pathway">
    <text evidence="2">Protein modification; protein glycosylation.</text>
</comment>
<feature type="active site" evidence="10">
    <location>
        <position position="245"/>
    </location>
</feature>
<evidence type="ECO:0000313" key="14">
    <source>
        <dbReference type="EMBL" id="RKP24866.1"/>
    </source>
</evidence>
<keyword evidence="15" id="KW-1185">Reference proteome</keyword>
<evidence type="ECO:0000256" key="9">
    <source>
        <dbReference type="ARBA" id="ARBA00048605"/>
    </source>
</evidence>
<dbReference type="GO" id="GO:0005975">
    <property type="term" value="P:carbohydrate metabolic process"/>
    <property type="evidence" value="ECO:0007669"/>
    <property type="project" value="InterPro"/>
</dbReference>
<dbReference type="GO" id="GO:0005783">
    <property type="term" value="C:endoplasmic reticulum"/>
    <property type="evidence" value="ECO:0007669"/>
    <property type="project" value="TreeGrafter"/>
</dbReference>
<dbReference type="Gene3D" id="1.50.10.10">
    <property type="match status" value="1"/>
</dbReference>
<accession>A0A4P9YXQ5</accession>
<evidence type="ECO:0000256" key="8">
    <source>
        <dbReference type="ARBA" id="ARBA00047669"/>
    </source>
</evidence>
<feature type="binding site" evidence="11">
    <location>
        <position position="490"/>
    </location>
    <ligand>
        <name>Ca(2+)</name>
        <dbReference type="ChEBI" id="CHEBI:29108"/>
    </ligand>
</feature>
<evidence type="ECO:0000256" key="3">
    <source>
        <dbReference type="ARBA" id="ARBA00007658"/>
    </source>
</evidence>
<name>A0A4P9YXQ5_9FUNG</name>
<evidence type="ECO:0000256" key="12">
    <source>
        <dbReference type="PIRSR" id="PIRSR601382-3"/>
    </source>
</evidence>
<reference evidence="15" key="1">
    <citation type="journal article" date="2018" name="Nat. Microbiol.">
        <title>Leveraging single-cell genomics to expand the fungal tree of life.</title>
        <authorList>
            <person name="Ahrendt S.R."/>
            <person name="Quandt C.A."/>
            <person name="Ciobanu D."/>
            <person name="Clum A."/>
            <person name="Salamov A."/>
            <person name="Andreopoulos B."/>
            <person name="Cheng J.F."/>
            <person name="Woyke T."/>
            <person name="Pelin A."/>
            <person name="Henrissat B."/>
            <person name="Reynolds N.K."/>
            <person name="Benny G.L."/>
            <person name="Smith M.E."/>
            <person name="James T.Y."/>
            <person name="Grigoriev I.V."/>
        </authorList>
    </citation>
    <scope>NUCLEOTIDE SEQUENCE [LARGE SCALE GENOMIC DNA]</scope>
    <source>
        <strain evidence="15">Benny S71-1</strain>
    </source>
</reference>
<keyword evidence="4 11" id="KW-0479">Metal-binding</keyword>
<gene>
    <name evidence="14" type="ORF">SYNPS1DRAFT_23090</name>
</gene>
<evidence type="ECO:0000256" key="10">
    <source>
        <dbReference type="PIRSR" id="PIRSR601382-1"/>
    </source>
</evidence>
<dbReference type="PRINTS" id="PR00747">
    <property type="entry name" value="GLYHDRLASE47"/>
</dbReference>
<dbReference type="OrthoDB" id="8118055at2759"/>
<dbReference type="PANTHER" id="PTHR11742">
    <property type="entry name" value="MANNOSYL-OLIGOSACCHARIDE ALPHA-1,2-MANNOSIDASE-RELATED"/>
    <property type="match status" value="1"/>
</dbReference>
<keyword evidence="7 12" id="KW-1015">Disulfide bond</keyword>
<evidence type="ECO:0000256" key="13">
    <source>
        <dbReference type="RuleBase" id="RU361193"/>
    </source>
</evidence>
<feature type="active site" description="Proton donor" evidence="10">
    <location>
        <position position="114"/>
    </location>
</feature>
<feature type="disulfide bond" evidence="12">
    <location>
        <begin position="310"/>
        <end position="344"/>
    </location>
</feature>
<comment type="catalytic activity">
    <reaction evidence="8">
        <text>N(4)-(alpha-D-Man-(1-&gt;2)-alpha-D-Man-(1-&gt;2)-alpha-D-Man-(1-&gt;3)-[alpha-D-Man-(1-&gt;3)-[alpha-D-Man-(1-&gt;2)-alpha-D-Man-(1-&gt;6)]-alpha-D-Man-(1-&gt;6)]-beta-D-Man-(1-&gt;4)-beta-D-GlcNAc-(1-&gt;4)-beta-D-GlcNAc)-L-asparaginyl-[protein] (N-glucan mannose isomer 8A1,2,3B1,3) + 3 H2O = N(4)-(alpha-D-Man-(1-&gt;3)-[alpha-D-Man-(1-&gt;3)-[alpha-D-Man-(1-&gt;6)]-alpha-D-Man-(1-&gt;6)]-beta-D-Man-(1-&gt;4)-beta-D-GlcNAc-(1-&gt;4)-beta-D-GlcNAc)-L-asparaginyl-[protein] (N-glucan mannose isomer 5A1,2) + 3 beta-D-mannose</text>
        <dbReference type="Rhea" id="RHEA:56028"/>
        <dbReference type="Rhea" id="RHEA-COMP:14358"/>
        <dbReference type="Rhea" id="RHEA-COMP:14367"/>
        <dbReference type="ChEBI" id="CHEBI:15377"/>
        <dbReference type="ChEBI" id="CHEBI:28563"/>
        <dbReference type="ChEBI" id="CHEBI:59087"/>
        <dbReference type="ChEBI" id="CHEBI:60628"/>
        <dbReference type="EC" id="3.2.1.113"/>
    </reaction>
</comment>
<evidence type="ECO:0000256" key="4">
    <source>
        <dbReference type="ARBA" id="ARBA00022723"/>
    </source>
</evidence>
<dbReference type="EMBL" id="KZ989996">
    <property type="protein sequence ID" value="RKP24866.1"/>
    <property type="molecule type" value="Genomic_DNA"/>
</dbReference>
<dbReference type="GO" id="GO:0005509">
    <property type="term" value="F:calcium ion binding"/>
    <property type="evidence" value="ECO:0007669"/>
    <property type="project" value="InterPro"/>
</dbReference>
<evidence type="ECO:0000256" key="11">
    <source>
        <dbReference type="PIRSR" id="PIRSR601382-2"/>
    </source>
</evidence>
<comment type="catalytic activity">
    <reaction evidence="9">
        <text>N(4)-(alpha-D-Man-(1-&gt;2)-alpha-D-Man-(1-&gt;2)-alpha-D-Man-(1-&gt;3)-[alpha-D-Man-(1-&gt;2)-alpha-D-Man-(1-&gt;3)-[alpha-D-Man-(1-&gt;2)-alpha-D-Man-(1-&gt;6)]-alpha-D-Man-(1-&gt;6)]-beta-D-Man-(1-&gt;4)-beta-D-GlcNAc-(1-&gt;4)-beta-D-GlcNAc)-L-asparaginyl-[protein] (N-glucan mannose isomer 9A1,2,3B1,2,3) + 4 H2O = N(4)-(alpha-D-Man-(1-&gt;3)-[alpha-D-Man-(1-&gt;3)-[alpha-D-Man-(1-&gt;6)]-alpha-D-Man-(1-&gt;6)]-beta-D-Man-(1-&gt;4)-beta-D-GlcNAc-(1-&gt;4)-beta-D-GlcNAc)-L-asparaginyl-[protein] (N-glucan mannose isomer 5A1,2) + 4 beta-D-mannose</text>
        <dbReference type="Rhea" id="RHEA:56008"/>
        <dbReference type="Rhea" id="RHEA-COMP:14356"/>
        <dbReference type="Rhea" id="RHEA-COMP:14367"/>
        <dbReference type="ChEBI" id="CHEBI:15377"/>
        <dbReference type="ChEBI" id="CHEBI:28563"/>
        <dbReference type="ChEBI" id="CHEBI:59087"/>
        <dbReference type="ChEBI" id="CHEBI:139493"/>
        <dbReference type="EC" id="3.2.1.113"/>
    </reaction>
</comment>
<dbReference type="Pfam" id="PF01532">
    <property type="entry name" value="Glyco_hydro_47"/>
    <property type="match status" value="1"/>
</dbReference>
<organism evidence="14 15">
    <name type="scientific">Syncephalis pseudoplumigaleata</name>
    <dbReference type="NCBI Taxonomy" id="1712513"/>
    <lineage>
        <taxon>Eukaryota</taxon>
        <taxon>Fungi</taxon>
        <taxon>Fungi incertae sedis</taxon>
        <taxon>Zoopagomycota</taxon>
        <taxon>Zoopagomycotina</taxon>
        <taxon>Zoopagomycetes</taxon>
        <taxon>Zoopagales</taxon>
        <taxon>Piptocephalidaceae</taxon>
        <taxon>Syncephalis</taxon>
    </lineage>
</organism>
<feature type="active site" description="Proton donor" evidence="10">
    <location>
        <position position="358"/>
    </location>
</feature>
<keyword evidence="5 13" id="KW-0378">Hydrolase</keyword>
<dbReference type="Proteomes" id="UP000278143">
    <property type="component" value="Unassembled WGS sequence"/>
</dbReference>
<evidence type="ECO:0000256" key="2">
    <source>
        <dbReference type="ARBA" id="ARBA00004922"/>
    </source>
</evidence>
<keyword evidence="6 11" id="KW-0106">Calcium</keyword>
<dbReference type="GO" id="GO:0004571">
    <property type="term" value="F:mannosyl-oligosaccharide 1,2-alpha-mannosidase activity"/>
    <property type="evidence" value="ECO:0007669"/>
    <property type="project" value="UniProtKB-EC"/>
</dbReference>
<evidence type="ECO:0000256" key="7">
    <source>
        <dbReference type="ARBA" id="ARBA00023157"/>
    </source>
</evidence>
<comment type="cofactor">
    <cofactor evidence="1 11">
        <name>Ca(2+)</name>
        <dbReference type="ChEBI" id="CHEBI:29108"/>
    </cofactor>
</comment>
<evidence type="ECO:0000256" key="1">
    <source>
        <dbReference type="ARBA" id="ARBA00001913"/>
    </source>
</evidence>
<protein>
    <recommendedName>
        <fullName evidence="13">alpha-1,2-Mannosidase</fullName>
        <ecNumber evidence="13">3.2.1.-</ecNumber>
    </recommendedName>
</protein>
<dbReference type="AlphaFoldDB" id="A0A4P9YXQ5"/>
<sequence length="500" mass="54986">MDAATTAPVKAAASGNAAASVAESPWEQRRQEVVAMLGKCWAAYRRDAFGADVYRPLSHSGQWFGPDRRGIGFTIADSLDTLLLAGLRTEYEQGRDWIARSLSFDVDANVSVFETTIRVLGGLLGGYTLTRDAILLDRARELGDRLLAAYATPSGVPYPMVNLATGKGSYYNGRAEVSLAEVGTLQLEMRELSRLTNEPKYWQAAKRADDVVARMRTLDGLLPAVFPSPSAGASSLGYTMGAMADSYYEYLLKRWLQTGRAESSLRQRYDHAVLGMRKHLVKTSAHSHYVFSGDLEDDGAFTPRMQHLTCFIGATLALGALNDAGNPARASDDMRLAADITDTCVDMYANMPTGLSPELVYMQESSARQVRASNATTTTTAAPNSDMSTVDGATYNILRPETLESLFLMWRATGDAKYRERAWRIFEAFKKHALTPDGSCFTSIADVTKVPVAQMDLMESFLIAETFKYFILIFDDNPSTLPLDRYVLNTEAHPLPIFKA</sequence>
<dbReference type="GO" id="GO:0016020">
    <property type="term" value="C:membrane"/>
    <property type="evidence" value="ECO:0007669"/>
    <property type="project" value="InterPro"/>
</dbReference>
<comment type="similarity">
    <text evidence="3 13">Belongs to the glycosyl hydrolase 47 family.</text>
</comment>
<dbReference type="PANTHER" id="PTHR11742:SF55">
    <property type="entry name" value="ENDOPLASMIC RETICULUM MANNOSYL-OLIGOSACCHARIDE 1,2-ALPHA-MANNOSIDASE"/>
    <property type="match status" value="1"/>
</dbReference>
<dbReference type="GO" id="GO:0036503">
    <property type="term" value="P:ERAD pathway"/>
    <property type="evidence" value="ECO:0007669"/>
    <property type="project" value="UniProtKB-ARBA"/>
</dbReference>
<evidence type="ECO:0000256" key="5">
    <source>
        <dbReference type="ARBA" id="ARBA00022801"/>
    </source>
</evidence>
<proteinExistence type="inferred from homology"/>
<evidence type="ECO:0000313" key="15">
    <source>
        <dbReference type="Proteomes" id="UP000278143"/>
    </source>
</evidence>